<evidence type="ECO:0000256" key="1">
    <source>
        <dbReference type="SAM" id="MobiDB-lite"/>
    </source>
</evidence>
<dbReference type="AlphaFoldDB" id="A0A356W860"/>
<gene>
    <name evidence="2" type="ORF">DD728_11705</name>
</gene>
<sequence>MIRPPVSFSAQNLRWASVALTTLILAGYLPAASETLGDDDTAAIIAELQEIIREQDARLARLEAQIAQSRPRDASPVIQPLANPATAPNNLPLKPAPQSTSKLSINGDLRLRYEYNTSDGDARTDSRGVARGRVAAIYTANPTLEFGARLVTGDPDDPNSADVSLS</sequence>
<protein>
    <recommendedName>
        <fullName evidence="4">Porin</fullName>
    </recommendedName>
</protein>
<dbReference type="EMBL" id="DOGS01000234">
    <property type="protein sequence ID" value="HBQ49523.1"/>
    <property type="molecule type" value="Genomic_DNA"/>
</dbReference>
<accession>A0A356W860</accession>
<evidence type="ECO:0000313" key="2">
    <source>
        <dbReference type="EMBL" id="HBQ49523.1"/>
    </source>
</evidence>
<reference evidence="2 3" key="1">
    <citation type="journal article" date="2018" name="Nat. Biotechnol.">
        <title>A standardized bacterial taxonomy based on genome phylogeny substantially revises the tree of life.</title>
        <authorList>
            <person name="Parks D.H."/>
            <person name="Chuvochina M."/>
            <person name="Waite D.W."/>
            <person name="Rinke C."/>
            <person name="Skarshewski A."/>
            <person name="Chaumeil P.A."/>
            <person name="Hugenholtz P."/>
        </authorList>
    </citation>
    <scope>NUCLEOTIDE SEQUENCE [LARGE SCALE GENOMIC DNA]</scope>
    <source>
        <strain evidence="2">UBA10378</strain>
    </source>
</reference>
<comment type="caution">
    <text evidence="2">The sequence shown here is derived from an EMBL/GenBank/DDBJ whole genome shotgun (WGS) entry which is preliminary data.</text>
</comment>
<dbReference type="Proteomes" id="UP000263957">
    <property type="component" value="Unassembled WGS sequence"/>
</dbReference>
<name>A0A356W860_9PROT</name>
<evidence type="ECO:0000313" key="3">
    <source>
        <dbReference type="Proteomes" id="UP000263957"/>
    </source>
</evidence>
<feature type="region of interest" description="Disordered" evidence="1">
    <location>
        <begin position="69"/>
        <end position="100"/>
    </location>
</feature>
<proteinExistence type="predicted"/>
<organism evidence="2 3">
    <name type="scientific">Hyphomonas atlantica</name>
    <dbReference type="NCBI Taxonomy" id="1280948"/>
    <lineage>
        <taxon>Bacteria</taxon>
        <taxon>Pseudomonadati</taxon>
        <taxon>Pseudomonadota</taxon>
        <taxon>Alphaproteobacteria</taxon>
        <taxon>Hyphomonadales</taxon>
        <taxon>Hyphomonadaceae</taxon>
        <taxon>Hyphomonas</taxon>
    </lineage>
</organism>
<feature type="non-terminal residue" evidence="2">
    <location>
        <position position="166"/>
    </location>
</feature>
<evidence type="ECO:0008006" key="4">
    <source>
        <dbReference type="Google" id="ProtNLM"/>
    </source>
</evidence>